<evidence type="ECO:0000256" key="4">
    <source>
        <dbReference type="ARBA" id="ARBA00022898"/>
    </source>
</evidence>
<evidence type="ECO:0000313" key="10">
    <source>
        <dbReference type="Proteomes" id="UP000789359"/>
    </source>
</evidence>
<dbReference type="EMBL" id="CAJHOE010000001">
    <property type="protein sequence ID" value="CAD7286329.1"/>
    <property type="molecule type" value="Genomic_DNA"/>
</dbReference>
<keyword evidence="4 8" id="KW-0663">Pyridoxal phosphate</keyword>
<organism evidence="9 10">
    <name type="scientific">Campylobacter suis</name>
    <dbReference type="NCBI Taxonomy" id="2790657"/>
    <lineage>
        <taxon>Bacteria</taxon>
        <taxon>Pseudomonadati</taxon>
        <taxon>Campylobacterota</taxon>
        <taxon>Epsilonproteobacteria</taxon>
        <taxon>Campylobacterales</taxon>
        <taxon>Campylobacteraceae</taxon>
        <taxon>Campylobacter</taxon>
    </lineage>
</organism>
<evidence type="ECO:0000256" key="7">
    <source>
        <dbReference type="ARBA" id="ARBA00044507"/>
    </source>
</evidence>
<comment type="function">
    <text evidence="8">Converts seryl-tRNA(Sec) to selenocysteinyl-tRNA(Sec) required for selenoprotein biosynthesis.</text>
</comment>
<name>A0ABM8Q0L5_9BACT</name>
<dbReference type="NCBIfam" id="TIGR00474">
    <property type="entry name" value="selA"/>
    <property type="match status" value="1"/>
</dbReference>
<dbReference type="RefSeq" id="WP_230055969.1">
    <property type="nucleotide sequence ID" value="NZ_CAJHOE010000001.1"/>
</dbReference>
<comment type="catalytic activity">
    <reaction evidence="8">
        <text>L-seryl-tRNA(Sec) + selenophosphate + H(+) = L-selenocysteinyl-tRNA(Sec) + phosphate</text>
        <dbReference type="Rhea" id="RHEA:22728"/>
        <dbReference type="Rhea" id="RHEA-COMP:9742"/>
        <dbReference type="Rhea" id="RHEA-COMP:9743"/>
        <dbReference type="ChEBI" id="CHEBI:15378"/>
        <dbReference type="ChEBI" id="CHEBI:16144"/>
        <dbReference type="ChEBI" id="CHEBI:43474"/>
        <dbReference type="ChEBI" id="CHEBI:78533"/>
        <dbReference type="ChEBI" id="CHEBI:78573"/>
        <dbReference type="EC" id="2.9.1.1"/>
    </reaction>
</comment>
<dbReference type="InterPro" id="IPR018319">
    <property type="entry name" value="SelA-like"/>
</dbReference>
<dbReference type="InterPro" id="IPR004534">
    <property type="entry name" value="SelA_trans"/>
</dbReference>
<dbReference type="Gene3D" id="3.90.1150.180">
    <property type="match status" value="1"/>
</dbReference>
<sequence>MSFQNLPQVDKILNLECFANELKPVIANIAREILNTERNKIKQGLSSKNSDEIISEICQSYENFKAKELKRVINATGVVMHTNLARSVIDEQILNRAKEIITSYSTLEYNLKDGKRGNRYEYVGTLLAALFGCEDALVVNNNASAVFLMLNTFAKGGETVVSRGELVEIGGSFRVPDVMSASGTILREVGTTNKTHLYDYENAINENTKMLLKVHRSNFDIVGFCESVDTAELSSLAKERNLIDYYDLGSGYVGELAHKLGKDEPSIAKIMQSGVSLMSFSGDKLFGSVQSGIILGKRELIAKLRKNQLLRMLRVDKITIAVLCESIKAYLNKEFELLSTPKHINKSVAELENLANFINKRLKKSLEIYQTQTFVGGGSLPNKTYPSLALKIKGDAITNEELYRKNGVIGRIENGAFLLDLRSILDKDIEILIEKIDQIESEKWV</sequence>
<evidence type="ECO:0000256" key="6">
    <source>
        <dbReference type="ARBA" id="ARBA00023266"/>
    </source>
</evidence>
<evidence type="ECO:0000313" key="9">
    <source>
        <dbReference type="EMBL" id="CAD7286329.1"/>
    </source>
</evidence>
<reference evidence="9 10" key="1">
    <citation type="submission" date="2020-11" db="EMBL/GenBank/DDBJ databases">
        <authorList>
            <person name="Peeters C."/>
        </authorList>
    </citation>
    <scope>NUCLEOTIDE SEQUENCE [LARGE SCALE GENOMIC DNA]</scope>
    <source>
        <strain evidence="9 10">LMG 8286</strain>
    </source>
</reference>
<feature type="modified residue" description="N6-(pyridoxal phosphate)lysine" evidence="8">
    <location>
        <position position="284"/>
    </location>
</feature>
<comment type="caution">
    <text evidence="9">The sequence shown here is derived from an EMBL/GenBank/DDBJ whole genome shotgun (WGS) entry which is preliminary data.</text>
</comment>
<comment type="cofactor">
    <cofactor evidence="1 8">
        <name>pyridoxal 5'-phosphate</name>
        <dbReference type="ChEBI" id="CHEBI:597326"/>
    </cofactor>
</comment>
<keyword evidence="6 8" id="KW-0711">Selenium</keyword>
<evidence type="ECO:0000256" key="1">
    <source>
        <dbReference type="ARBA" id="ARBA00001933"/>
    </source>
</evidence>
<accession>A0ABM8Q0L5</accession>
<dbReference type="EC" id="2.9.1.1" evidence="8"/>
<dbReference type="Pfam" id="PF03841">
    <property type="entry name" value="SelA"/>
    <property type="match status" value="1"/>
</dbReference>
<evidence type="ECO:0000256" key="2">
    <source>
        <dbReference type="ARBA" id="ARBA00022490"/>
    </source>
</evidence>
<dbReference type="InterPro" id="IPR015424">
    <property type="entry name" value="PyrdxlP-dep_Trfase"/>
</dbReference>
<comment type="similarity">
    <text evidence="7 8">Belongs to the SelA family.</text>
</comment>
<keyword evidence="10" id="KW-1185">Reference proteome</keyword>
<proteinExistence type="inferred from homology"/>
<keyword evidence="3 8" id="KW-0808">Transferase</keyword>
<protein>
    <recommendedName>
        <fullName evidence="8">L-seryl-tRNA(Sec) selenium transferase</fullName>
        <ecNumber evidence="8">2.9.1.1</ecNumber>
    </recommendedName>
    <alternativeName>
        <fullName evidence="8">Selenocysteine synthase</fullName>
        <shortName evidence="8">Sec synthase</shortName>
    </alternativeName>
    <alternativeName>
        <fullName evidence="8">Selenocysteinyl-tRNA(Sec) synthase</fullName>
    </alternativeName>
</protein>
<comment type="pathway">
    <text evidence="8">Aminoacyl-tRNA biosynthesis; selenocysteinyl-tRNA(Sec) biosynthesis; selenocysteinyl-tRNA(Sec) from L-seryl-tRNA(Sec) (bacterial route): step 1/1.</text>
</comment>
<evidence type="ECO:0000256" key="3">
    <source>
        <dbReference type="ARBA" id="ARBA00022679"/>
    </source>
</evidence>
<dbReference type="PANTHER" id="PTHR32328">
    <property type="entry name" value="L-SERYL-TRNA(SEC) SELENIUM TRANSFERASE"/>
    <property type="match status" value="1"/>
</dbReference>
<dbReference type="InterPro" id="IPR015421">
    <property type="entry name" value="PyrdxlP-dep_Trfase_major"/>
</dbReference>
<gene>
    <name evidence="8 9" type="primary">selA</name>
    <name evidence="9" type="ORF">LMG8286_00160</name>
</gene>
<dbReference type="Gene3D" id="3.40.640.10">
    <property type="entry name" value="Type I PLP-dependent aspartate aminotransferase-like (Major domain)"/>
    <property type="match status" value="1"/>
</dbReference>
<dbReference type="Proteomes" id="UP000789359">
    <property type="component" value="Unassembled WGS sequence"/>
</dbReference>
<dbReference type="GO" id="GO:0004125">
    <property type="term" value="F:L-seryl-tRNA(Sec) selenium transferase activity"/>
    <property type="evidence" value="ECO:0007669"/>
    <property type="project" value="UniProtKB-EC"/>
</dbReference>
<evidence type="ECO:0000256" key="5">
    <source>
        <dbReference type="ARBA" id="ARBA00022917"/>
    </source>
</evidence>
<keyword evidence="2 8" id="KW-0963">Cytoplasm</keyword>
<keyword evidence="5 8" id="KW-0648">Protein biosynthesis</keyword>
<evidence type="ECO:0000256" key="8">
    <source>
        <dbReference type="HAMAP-Rule" id="MF_00423"/>
    </source>
</evidence>
<dbReference type="SUPFAM" id="SSF53383">
    <property type="entry name" value="PLP-dependent transferases"/>
    <property type="match status" value="1"/>
</dbReference>
<dbReference type="HAMAP" id="MF_00423">
    <property type="entry name" value="SelA"/>
    <property type="match status" value="1"/>
</dbReference>
<dbReference type="PANTHER" id="PTHR32328:SF0">
    <property type="entry name" value="L-SERYL-TRNA(SEC) SELENIUM TRANSFERASE"/>
    <property type="match status" value="1"/>
</dbReference>
<comment type="subcellular location">
    <subcellularLocation>
        <location evidence="8">Cytoplasm</location>
    </subcellularLocation>
</comment>